<feature type="region of interest" description="Disordered" evidence="1">
    <location>
        <begin position="1"/>
        <end position="33"/>
    </location>
</feature>
<sequence length="253" mass="27844">MNDEAVALSSSTDVSLSDTSESPSTVKPEEEPFLDFDPKTELSFEDLSKIYNSLVALVKAGYPFDKALQDKAVQFLESLDPTWDKDLKEKLALKLVPTSDGSPSGFIASIVTLLSSPHSTVVTSALSFLFNVTVLSSPAIQCPLVDSDLISNVLAILQPHTLQMSGNEDIFGELFRIVGYCGDLASPSSLSNFGITAAVDKSNYREMIFRKVVLPSSQFVTFLISNRYILNGDLLKSFMMLLDMFIKEYKYFS</sequence>
<name>A0ABQ9XVG6_9EUKA</name>
<keyword evidence="3" id="KW-1185">Reference proteome</keyword>
<feature type="compositionally biased region" description="Low complexity" evidence="1">
    <location>
        <begin position="1"/>
        <end position="20"/>
    </location>
</feature>
<comment type="caution">
    <text evidence="2">The sequence shown here is derived from an EMBL/GenBank/DDBJ whole genome shotgun (WGS) entry which is preliminary data.</text>
</comment>
<gene>
    <name evidence="2" type="ORF">BLNAU_9503</name>
</gene>
<evidence type="ECO:0000313" key="2">
    <source>
        <dbReference type="EMBL" id="KAK2955456.1"/>
    </source>
</evidence>
<dbReference type="InterPro" id="IPR011989">
    <property type="entry name" value="ARM-like"/>
</dbReference>
<reference evidence="2 3" key="1">
    <citation type="journal article" date="2022" name="bioRxiv">
        <title>Genomics of Preaxostyla Flagellates Illuminates Evolutionary Transitions and the Path Towards Mitochondrial Loss.</title>
        <authorList>
            <person name="Novak L.V.F."/>
            <person name="Treitli S.C."/>
            <person name="Pyrih J."/>
            <person name="Halakuc P."/>
            <person name="Pipaliya S.V."/>
            <person name="Vacek V."/>
            <person name="Brzon O."/>
            <person name="Soukal P."/>
            <person name="Eme L."/>
            <person name="Dacks J.B."/>
            <person name="Karnkowska A."/>
            <person name="Elias M."/>
            <person name="Hampl V."/>
        </authorList>
    </citation>
    <scope>NUCLEOTIDE SEQUENCE [LARGE SCALE GENOMIC DNA]</scope>
    <source>
        <strain evidence="2">NAU3</strain>
        <tissue evidence="2">Gut</tissue>
    </source>
</reference>
<dbReference type="InterPro" id="IPR016024">
    <property type="entry name" value="ARM-type_fold"/>
</dbReference>
<evidence type="ECO:0000313" key="3">
    <source>
        <dbReference type="Proteomes" id="UP001281761"/>
    </source>
</evidence>
<evidence type="ECO:0000256" key="1">
    <source>
        <dbReference type="SAM" id="MobiDB-lite"/>
    </source>
</evidence>
<dbReference type="EMBL" id="JARBJD010000066">
    <property type="protein sequence ID" value="KAK2955456.1"/>
    <property type="molecule type" value="Genomic_DNA"/>
</dbReference>
<organism evidence="2 3">
    <name type="scientific">Blattamonas nauphoetae</name>
    <dbReference type="NCBI Taxonomy" id="2049346"/>
    <lineage>
        <taxon>Eukaryota</taxon>
        <taxon>Metamonada</taxon>
        <taxon>Preaxostyla</taxon>
        <taxon>Oxymonadida</taxon>
        <taxon>Blattamonas</taxon>
    </lineage>
</organism>
<proteinExistence type="predicted"/>
<dbReference type="Proteomes" id="UP001281761">
    <property type="component" value="Unassembled WGS sequence"/>
</dbReference>
<dbReference type="Gene3D" id="1.25.10.10">
    <property type="entry name" value="Leucine-rich Repeat Variant"/>
    <property type="match status" value="1"/>
</dbReference>
<accession>A0ABQ9XVG6</accession>
<protein>
    <submittedName>
        <fullName evidence="2">Uncharacterized protein</fullName>
    </submittedName>
</protein>
<dbReference type="SUPFAM" id="SSF48371">
    <property type="entry name" value="ARM repeat"/>
    <property type="match status" value="1"/>
</dbReference>